<accession>A0ABP1RE63</accession>
<gene>
    <name evidence="1" type="ORF">ODALV1_LOCUS20461</name>
</gene>
<comment type="caution">
    <text evidence="1">The sequence shown here is derived from an EMBL/GenBank/DDBJ whole genome shotgun (WGS) entry which is preliminary data.</text>
</comment>
<reference evidence="1 2" key="1">
    <citation type="submission" date="2024-08" db="EMBL/GenBank/DDBJ databases">
        <authorList>
            <person name="Cucini C."/>
            <person name="Frati F."/>
        </authorList>
    </citation>
    <scope>NUCLEOTIDE SEQUENCE [LARGE SCALE GENOMIC DNA]</scope>
</reference>
<organism evidence="1 2">
    <name type="scientific">Orchesella dallaii</name>
    <dbReference type="NCBI Taxonomy" id="48710"/>
    <lineage>
        <taxon>Eukaryota</taxon>
        <taxon>Metazoa</taxon>
        <taxon>Ecdysozoa</taxon>
        <taxon>Arthropoda</taxon>
        <taxon>Hexapoda</taxon>
        <taxon>Collembola</taxon>
        <taxon>Entomobryomorpha</taxon>
        <taxon>Entomobryoidea</taxon>
        <taxon>Orchesellidae</taxon>
        <taxon>Orchesellinae</taxon>
        <taxon>Orchesella</taxon>
    </lineage>
</organism>
<evidence type="ECO:0000313" key="1">
    <source>
        <dbReference type="EMBL" id="CAL8124099.1"/>
    </source>
</evidence>
<dbReference type="EMBL" id="CAXLJM020000068">
    <property type="protein sequence ID" value="CAL8124099.1"/>
    <property type="molecule type" value="Genomic_DNA"/>
</dbReference>
<evidence type="ECO:0000313" key="2">
    <source>
        <dbReference type="Proteomes" id="UP001642540"/>
    </source>
</evidence>
<protein>
    <submittedName>
        <fullName evidence="1">Uncharacterized protein</fullName>
    </submittedName>
</protein>
<sequence length="63" mass="6997">MGETTLLASQTYQAANASLYDISKTRTDGFEVLKTALQKPNSLDLYALLLRTVIKSNRECNES</sequence>
<keyword evidence="2" id="KW-1185">Reference proteome</keyword>
<proteinExistence type="predicted"/>
<name>A0ABP1RE63_9HEXA</name>
<dbReference type="Proteomes" id="UP001642540">
    <property type="component" value="Unassembled WGS sequence"/>
</dbReference>